<keyword evidence="2" id="KW-0812">Transmembrane</keyword>
<feature type="transmembrane region" description="Helical" evidence="2">
    <location>
        <begin position="38"/>
        <end position="61"/>
    </location>
</feature>
<protein>
    <submittedName>
        <fullName evidence="4">ABC transporter</fullName>
    </submittedName>
</protein>
<reference evidence="4 5" key="1">
    <citation type="submission" date="2017-07" db="EMBL/GenBank/DDBJ databases">
        <title>Draft whole genome sequences of clinical Proprionibacteriaceae strains.</title>
        <authorList>
            <person name="Bernier A.-M."/>
            <person name="Bernard K."/>
            <person name="Domingo M.-C."/>
        </authorList>
    </citation>
    <scope>NUCLEOTIDE SEQUENCE [LARGE SCALE GENOMIC DNA]</scope>
    <source>
        <strain evidence="4 5">NML 160184</strain>
    </source>
</reference>
<comment type="caution">
    <text evidence="4">The sequence shown here is derived from an EMBL/GenBank/DDBJ whole genome shotgun (WGS) entry which is preliminary data.</text>
</comment>
<name>A0A255E6I7_9ACTN</name>
<dbReference type="PANTHER" id="PTHR10566">
    <property type="entry name" value="CHAPERONE-ACTIVITY OF BC1 COMPLEX CABC1 -RELATED"/>
    <property type="match status" value="1"/>
</dbReference>
<organism evidence="4 5">
    <name type="scientific">Parenemella sanctibonifatiensis</name>
    <dbReference type="NCBI Taxonomy" id="2016505"/>
    <lineage>
        <taxon>Bacteria</taxon>
        <taxon>Bacillati</taxon>
        <taxon>Actinomycetota</taxon>
        <taxon>Actinomycetes</taxon>
        <taxon>Propionibacteriales</taxon>
        <taxon>Propionibacteriaceae</taxon>
        <taxon>Parenemella</taxon>
    </lineage>
</organism>
<feature type="transmembrane region" description="Helical" evidence="2">
    <location>
        <begin position="631"/>
        <end position="656"/>
    </location>
</feature>
<gene>
    <name evidence="4" type="ORF">CGZ92_11680</name>
</gene>
<dbReference type="SUPFAM" id="SSF56112">
    <property type="entry name" value="Protein kinase-like (PK-like)"/>
    <property type="match status" value="1"/>
</dbReference>
<evidence type="ECO:0000256" key="1">
    <source>
        <dbReference type="ARBA" id="ARBA00009670"/>
    </source>
</evidence>
<evidence type="ECO:0000313" key="4">
    <source>
        <dbReference type="EMBL" id="OYN85115.1"/>
    </source>
</evidence>
<dbReference type="PANTHER" id="PTHR10566:SF113">
    <property type="entry name" value="PROTEIN ACTIVITY OF BC1 COMPLEX KINASE 7, CHLOROPLASTIC"/>
    <property type="match status" value="1"/>
</dbReference>
<evidence type="ECO:0000256" key="2">
    <source>
        <dbReference type="SAM" id="Phobius"/>
    </source>
</evidence>
<dbReference type="Pfam" id="PF03109">
    <property type="entry name" value="ABC1"/>
    <property type="match status" value="1"/>
</dbReference>
<keyword evidence="2" id="KW-1133">Transmembrane helix</keyword>
<feature type="transmembrane region" description="Helical" evidence="2">
    <location>
        <begin position="81"/>
        <end position="100"/>
    </location>
</feature>
<sequence length="669" mass="72067">MNVVIGILQVLTALAVGLIFILVVAWAARRALGTPIGWLRTIFVSTVAVTVMAPLIGYMMLRFDMVDTNLNLLVDPIGLTLWLMVAVAWIFALAVGALVLSEVLVPTWSVPQPWAVFGELRRQGRINRRLRTITLIAVRNGLGGFLGRRTPDQPTSAVARALTRTLNQSGVTFIKVGQLAATRPDLISEEFATALARLQTHADTEEWSLIRAAVEDAWGVPIENHLAWVDPTPLAAASVAQVHRATLHDGTAVVLKVQRPAARAQVTADLEVLRRISGSLERRTAWGAELRVGRLAEGFAESLAEELDYCVELANMTAVRSASDLVVVPRPHPQLCTPTVMVADEIVGAPLSNASEQLAAMDPAERGRLARVLVREVLDQVLLRGTFHADLHPGNVILRSPDAGGGLAMLDFGSVGRLDRHSRDCIVLLLYAVDNDDALAAADVLITLLGRPAGLDDRELEAQLGQTMAKLESGVNTSGLFGELFAVMRRSGFTVPPNIAAAFRTLVALDGTLKQLDPTCDLVGIAREETRDLAAQFFNPEKVRTRIQQQLAMATLPLQRLPRQLFKLSEDLSSGRFSMQLRPFEDPQGRGFLVGMANKVIQAFLAGALAVASVVLIVAPGGPQIGTGFALYPLFGAAILLVAFMLGLRVLVSALAEAPPRMARGKPAE</sequence>
<proteinExistence type="inferred from homology"/>
<keyword evidence="2" id="KW-0472">Membrane</keyword>
<dbReference type="RefSeq" id="WP_094451563.1">
    <property type="nucleotide sequence ID" value="NZ_NMVI01000026.1"/>
</dbReference>
<dbReference type="AlphaFoldDB" id="A0A255E6I7"/>
<dbReference type="CDD" id="cd05121">
    <property type="entry name" value="ABC1_ADCK3-like"/>
    <property type="match status" value="1"/>
</dbReference>
<dbReference type="InterPro" id="IPR011009">
    <property type="entry name" value="Kinase-like_dom_sf"/>
</dbReference>
<dbReference type="InterPro" id="IPR050154">
    <property type="entry name" value="UbiB_kinase"/>
</dbReference>
<feature type="domain" description="ABC1 atypical kinase-like" evidence="3">
    <location>
        <begin position="197"/>
        <end position="440"/>
    </location>
</feature>
<evidence type="ECO:0000259" key="3">
    <source>
        <dbReference type="Pfam" id="PF03109"/>
    </source>
</evidence>
<feature type="transmembrane region" description="Helical" evidence="2">
    <location>
        <begin position="600"/>
        <end position="619"/>
    </location>
</feature>
<dbReference type="InterPro" id="IPR004147">
    <property type="entry name" value="ABC1_dom"/>
</dbReference>
<evidence type="ECO:0000313" key="5">
    <source>
        <dbReference type="Proteomes" id="UP000216533"/>
    </source>
</evidence>
<feature type="transmembrane region" description="Helical" evidence="2">
    <location>
        <begin position="6"/>
        <end position="26"/>
    </location>
</feature>
<accession>A0A255E6I7</accession>
<dbReference type="Proteomes" id="UP000216533">
    <property type="component" value="Unassembled WGS sequence"/>
</dbReference>
<dbReference type="EMBL" id="NMVI01000026">
    <property type="protein sequence ID" value="OYN85115.1"/>
    <property type="molecule type" value="Genomic_DNA"/>
</dbReference>
<comment type="similarity">
    <text evidence="1">Belongs to the protein kinase superfamily. ADCK protein kinase family.</text>
</comment>